<evidence type="ECO:0000259" key="2">
    <source>
        <dbReference type="PROSITE" id="PS50175"/>
    </source>
</evidence>
<sequence length="116" mass="12762">MIEVSVGKKGHIVKALVNTGAELHIIPEVESIKARLPMRVLNMRLRGIGGHSTGFVGLSGNTLLVLPLGDKRMIYIFVARWEVHTVSGRPLLAENGIRIKHSQQKGEILSYKELDG</sequence>
<comment type="caution">
    <text evidence="3">The sequence shown here is derived from an EMBL/GenBank/DDBJ whole genome shotgun (WGS) entry which is preliminary data.</text>
</comment>
<keyword evidence="4" id="KW-1185">Reference proteome</keyword>
<evidence type="ECO:0000313" key="4">
    <source>
        <dbReference type="Proteomes" id="UP000765509"/>
    </source>
</evidence>
<organism evidence="3 4">
    <name type="scientific">Austropuccinia psidii MF-1</name>
    <dbReference type="NCBI Taxonomy" id="1389203"/>
    <lineage>
        <taxon>Eukaryota</taxon>
        <taxon>Fungi</taxon>
        <taxon>Dikarya</taxon>
        <taxon>Basidiomycota</taxon>
        <taxon>Pucciniomycotina</taxon>
        <taxon>Pucciniomycetes</taxon>
        <taxon>Pucciniales</taxon>
        <taxon>Sphaerophragmiaceae</taxon>
        <taxon>Austropuccinia</taxon>
    </lineage>
</organism>
<dbReference type="InterPro" id="IPR021109">
    <property type="entry name" value="Peptidase_aspartic_dom_sf"/>
</dbReference>
<name>A0A9Q3PVS3_9BASI</name>
<dbReference type="PROSITE" id="PS50175">
    <property type="entry name" value="ASP_PROT_RETROV"/>
    <property type="match status" value="1"/>
</dbReference>
<feature type="domain" description="Peptidase A2" evidence="2">
    <location>
        <begin position="13"/>
        <end position="50"/>
    </location>
</feature>
<gene>
    <name evidence="3" type="ORF">O181_113832</name>
</gene>
<dbReference type="EMBL" id="AVOT02093519">
    <property type="protein sequence ID" value="MBW0574117.1"/>
    <property type="molecule type" value="Genomic_DNA"/>
</dbReference>
<evidence type="ECO:0000256" key="1">
    <source>
        <dbReference type="ARBA" id="ARBA00022801"/>
    </source>
</evidence>
<proteinExistence type="predicted"/>
<dbReference type="Gene3D" id="2.40.70.10">
    <property type="entry name" value="Acid Proteases"/>
    <property type="match status" value="1"/>
</dbReference>
<dbReference type="OrthoDB" id="778454at2759"/>
<dbReference type="InterPro" id="IPR001995">
    <property type="entry name" value="Peptidase_A2_cat"/>
</dbReference>
<keyword evidence="1" id="KW-0378">Hydrolase</keyword>
<dbReference type="Proteomes" id="UP000765509">
    <property type="component" value="Unassembled WGS sequence"/>
</dbReference>
<dbReference type="SUPFAM" id="SSF50630">
    <property type="entry name" value="Acid proteases"/>
    <property type="match status" value="1"/>
</dbReference>
<accession>A0A9Q3PVS3</accession>
<evidence type="ECO:0000313" key="3">
    <source>
        <dbReference type="EMBL" id="MBW0574117.1"/>
    </source>
</evidence>
<reference evidence="3" key="1">
    <citation type="submission" date="2021-03" db="EMBL/GenBank/DDBJ databases">
        <title>Draft genome sequence of rust myrtle Austropuccinia psidii MF-1, a brazilian biotype.</title>
        <authorList>
            <person name="Quecine M.C."/>
            <person name="Pachon D.M.R."/>
            <person name="Bonatelli M.L."/>
            <person name="Correr F.H."/>
            <person name="Franceschini L.M."/>
            <person name="Leite T.F."/>
            <person name="Margarido G.R.A."/>
            <person name="Almeida C.A."/>
            <person name="Ferrarezi J.A."/>
            <person name="Labate C.A."/>
        </authorList>
    </citation>
    <scope>NUCLEOTIDE SEQUENCE</scope>
    <source>
        <strain evidence="3">MF-1</strain>
    </source>
</reference>
<protein>
    <recommendedName>
        <fullName evidence="2">Peptidase A2 domain-containing protein</fullName>
    </recommendedName>
</protein>
<dbReference type="GO" id="GO:0004190">
    <property type="term" value="F:aspartic-type endopeptidase activity"/>
    <property type="evidence" value="ECO:0007669"/>
    <property type="project" value="InterPro"/>
</dbReference>
<dbReference type="AlphaFoldDB" id="A0A9Q3PVS3"/>
<dbReference type="GO" id="GO:0006508">
    <property type="term" value="P:proteolysis"/>
    <property type="evidence" value="ECO:0007669"/>
    <property type="project" value="InterPro"/>
</dbReference>